<feature type="region of interest" description="Disordered" evidence="1">
    <location>
        <begin position="71"/>
        <end position="93"/>
    </location>
</feature>
<proteinExistence type="predicted"/>
<sequence length="308" mass="35012">MIRRKQQYIVIRVERAPQSMTTECNGPPLLTDTSDNTLATQIRSLGPVHPKFPEQEHENMSQQLERQISRVRRKHGTTTWGFKRSTRRPKPSNRYDAIRYQPATYKAQEGKRELYAKHLSVRNTMTSRSALRTTCSKSKRRRDINNIVHSIGSSPGNIHHGEHDKIAYLILPGLFITMGRSMDIAAYVMDYHSHPSLPPYSPELQGTTGTVANAASDVAPPTVQQAIQTVFSIADHMLHTGAAPCCLTSPVVSPDTVIIDNFWWRVAELTTRYYDADHKWIGGEDIRVWNHENRTVSKQARSRTVRES</sequence>
<evidence type="ECO:0000313" key="3">
    <source>
        <dbReference type="Proteomes" id="UP001221757"/>
    </source>
</evidence>
<protein>
    <submittedName>
        <fullName evidence="2">Uncharacterized protein</fullName>
    </submittedName>
</protein>
<dbReference type="EMBL" id="JARKIE010000030">
    <property type="protein sequence ID" value="KAJ7697470.1"/>
    <property type="molecule type" value="Genomic_DNA"/>
</dbReference>
<gene>
    <name evidence="2" type="ORF">B0H17DRAFT_1130437</name>
</gene>
<evidence type="ECO:0000313" key="2">
    <source>
        <dbReference type="EMBL" id="KAJ7697470.1"/>
    </source>
</evidence>
<dbReference type="Proteomes" id="UP001221757">
    <property type="component" value="Unassembled WGS sequence"/>
</dbReference>
<evidence type="ECO:0000256" key="1">
    <source>
        <dbReference type="SAM" id="MobiDB-lite"/>
    </source>
</evidence>
<organism evidence="2 3">
    <name type="scientific">Mycena rosella</name>
    <name type="common">Pink bonnet</name>
    <name type="synonym">Agaricus rosellus</name>
    <dbReference type="NCBI Taxonomy" id="1033263"/>
    <lineage>
        <taxon>Eukaryota</taxon>
        <taxon>Fungi</taxon>
        <taxon>Dikarya</taxon>
        <taxon>Basidiomycota</taxon>
        <taxon>Agaricomycotina</taxon>
        <taxon>Agaricomycetes</taxon>
        <taxon>Agaricomycetidae</taxon>
        <taxon>Agaricales</taxon>
        <taxon>Marasmiineae</taxon>
        <taxon>Mycenaceae</taxon>
        <taxon>Mycena</taxon>
    </lineage>
</organism>
<accession>A0AAD7DRR3</accession>
<reference evidence="2" key="1">
    <citation type="submission" date="2023-03" db="EMBL/GenBank/DDBJ databases">
        <title>Massive genome expansion in bonnet fungi (Mycena s.s.) driven by repeated elements and novel gene families across ecological guilds.</title>
        <authorList>
            <consortium name="Lawrence Berkeley National Laboratory"/>
            <person name="Harder C.B."/>
            <person name="Miyauchi S."/>
            <person name="Viragh M."/>
            <person name="Kuo A."/>
            <person name="Thoen E."/>
            <person name="Andreopoulos B."/>
            <person name="Lu D."/>
            <person name="Skrede I."/>
            <person name="Drula E."/>
            <person name="Henrissat B."/>
            <person name="Morin E."/>
            <person name="Kohler A."/>
            <person name="Barry K."/>
            <person name="LaButti K."/>
            <person name="Morin E."/>
            <person name="Salamov A."/>
            <person name="Lipzen A."/>
            <person name="Mereny Z."/>
            <person name="Hegedus B."/>
            <person name="Baldrian P."/>
            <person name="Stursova M."/>
            <person name="Weitz H."/>
            <person name="Taylor A."/>
            <person name="Grigoriev I.V."/>
            <person name="Nagy L.G."/>
            <person name="Martin F."/>
            <person name="Kauserud H."/>
        </authorList>
    </citation>
    <scope>NUCLEOTIDE SEQUENCE</scope>
    <source>
        <strain evidence="2">CBHHK067</strain>
    </source>
</reference>
<name>A0AAD7DRR3_MYCRO</name>
<keyword evidence="3" id="KW-1185">Reference proteome</keyword>
<comment type="caution">
    <text evidence="2">The sequence shown here is derived from an EMBL/GenBank/DDBJ whole genome shotgun (WGS) entry which is preliminary data.</text>
</comment>
<dbReference type="AlphaFoldDB" id="A0AAD7DRR3"/>